<feature type="region of interest" description="Disordered" evidence="11">
    <location>
        <begin position="792"/>
        <end position="849"/>
    </location>
</feature>
<keyword evidence="8" id="KW-0687">Ribonucleoprotein</keyword>
<evidence type="ECO:0000256" key="4">
    <source>
        <dbReference type="ARBA" id="ARBA00022614"/>
    </source>
</evidence>
<dbReference type="Pfam" id="PF13741">
    <property type="entry name" value="MRP-S25"/>
    <property type="match status" value="1"/>
</dbReference>
<dbReference type="Pfam" id="PF23598">
    <property type="entry name" value="LRR_14"/>
    <property type="match status" value="1"/>
</dbReference>
<dbReference type="EMBL" id="JPOX01000001">
    <property type="protein sequence ID" value="KFX53689.1"/>
    <property type="molecule type" value="Genomic_DNA"/>
</dbReference>
<dbReference type="GO" id="GO:0005763">
    <property type="term" value="C:mitochondrial small ribosomal subunit"/>
    <property type="evidence" value="ECO:0007669"/>
    <property type="project" value="InterPro"/>
</dbReference>
<feature type="compositionally biased region" description="Polar residues" evidence="11">
    <location>
        <begin position="1274"/>
        <end position="1285"/>
    </location>
</feature>
<evidence type="ECO:0000259" key="12">
    <source>
        <dbReference type="Pfam" id="PF23598"/>
    </source>
</evidence>
<dbReference type="SMART" id="SM00369">
    <property type="entry name" value="LRR_TYP"/>
    <property type="match status" value="2"/>
</dbReference>
<dbReference type="InterPro" id="IPR016939">
    <property type="entry name" value="Ribosomal_mS23_fun"/>
</dbReference>
<feature type="region of interest" description="Disordered" evidence="11">
    <location>
        <begin position="1271"/>
        <end position="1307"/>
    </location>
</feature>
<comment type="similarity">
    <text evidence="2">Belongs to the mitochondrion-specific ribosomal protein mS23 family.</text>
</comment>
<keyword evidence="4" id="KW-0433">Leucine-rich repeat</keyword>
<feature type="compositionally biased region" description="Low complexity" evidence="11">
    <location>
        <begin position="662"/>
        <end position="679"/>
    </location>
</feature>
<accession>A0A093VUK6</accession>
<dbReference type="InterPro" id="IPR003591">
    <property type="entry name" value="Leu-rich_rpt_typical-subtyp"/>
</dbReference>
<keyword evidence="6 13" id="KW-0689">Ribosomal protein</keyword>
<comment type="subunit">
    <text evidence="3">Component of the mitochondrial small ribosomal subunit.</text>
</comment>
<evidence type="ECO:0000256" key="3">
    <source>
        <dbReference type="ARBA" id="ARBA00011526"/>
    </source>
</evidence>
<comment type="subcellular location">
    <subcellularLocation>
        <location evidence="1">Mitochondrion</location>
    </subcellularLocation>
</comment>
<evidence type="ECO:0000256" key="11">
    <source>
        <dbReference type="SAM" id="MobiDB-lite"/>
    </source>
</evidence>
<evidence type="ECO:0000256" key="9">
    <source>
        <dbReference type="ARBA" id="ARBA00035137"/>
    </source>
</evidence>
<protein>
    <recommendedName>
        <fullName evidence="9">Small ribosomal subunit protein mS23</fullName>
    </recommendedName>
    <alternativeName>
        <fullName evidence="10">37S ribosomal protein S25, mitochondrial</fullName>
    </alternativeName>
</protein>
<comment type="caution">
    <text evidence="13">The sequence shown here is derived from an EMBL/GenBank/DDBJ whole genome shotgun (WGS) entry which is preliminary data.</text>
</comment>
<sequence length="1361" mass="150758">MGKYNLTALRVRQTALRQKASAKINKLPEWVDIVGDIPPAQVVVRHQPIQHEYLRQRVRTVPGTAESEVFFESVQPKKTSRNKKASKLFQPLKIKYEEDQLRREFFRDHPWELARPRIVLEKSGKDFENYDWSRLQQPGKRLDGESVVQRQLWLLNNVPDMTKTAAYDIARREFYRLRLRQEIEQRVAAEEAEATGAVFGPRMLDVSMALEGKVFEDWKMWAKTQSQLLDQKTAAFVGAPEVAIPADDSKLFRSPGPPLLLRGLSASTIQDPPSVTTARTAHDYCHYDLTKAAQLSARITTTPDLVQSQRPSIVLLVESPGGCRDSLQTRLCVPGIGLCTVLAANGWIQEALEVLSATYSHSERITSKVAQYDCDPNNMFRLEDTIKLSHPLRSQASMEDDMTVATTTPGSSFSSTGSTQSAPSSIDDEPEYIQQTAKAARDGNSEHRKAPLKQLTPDETIELTRQAVENGIQETKRSLAGSEAVSDVVRPKLTIDLGHSYISQIPEGVVDIIKDEVERLSLSNNQLLHIPYRFAECAHLRYLNIRANNFREFPKGIYKLPLLEILDLSRNKVSRIPDEVRKLTSLRVFSIMQNRLDDLPAGLADMNKLQIVKVSGNFLKYPLRRVLENKESEVASLPMSTNEKEALVTAELKRFLKTRRQSTTPEPESGSEASEPMSAIDTPKPVKRGGNSRFPVIPSTSDGSSDPRSPNLSRPPPPPIPLRSHQRLASGQSSFQPGFSRPGIAPVPGVNERNRSNSEGIIPLSTRNKRMGLISRKTDLGTLDEMRPYRNSHLRGLSHGSLLRTNPSSGRNGSTSSSPGSPHGERRRARDGPSRRMSSLPEHKEEMALPPIVQGAKGILFSLFQIHSHMSTLINVIKGDDARRHSLEIVFYNASTHVEQLNESLETIVDMDPDNGDFARVSSDVKRSQLRQGTRRIVEQGDPRYVRSLMLVIYGSLLELRNACLSLGASSLVARKEYYTLRDKPADLGGEQVQISSDGLPAVAATPTREPTQPMRRLRSDTMIQHPPSGLGASLPIAAYPASTASPGATTPSSTTMMFGSRSRSNSRAATTLSSAVASSLATPRSGEAFPPIPTMPGTRINPVTGLDEFVEEQIFEKIFKQLTAAYNAALHALPSASHQFSRCLEIAETTREPEEIRIMWNNLIRRCNACFESSEALGQKLLTMKVKEPGGGARNQKDFWQLCKVFMQSFVDLVTDMREVRNMQLLPPDIVTILRPVQKASREAGRLIETSPWSYFSDVPAAPHIPYVYGPPLQTTQHHPSSSAPAPYLGSSGRLPGASPQSSAIPATPLSAALGPAVQATIPSTPASAYSDRFFAGDVFQRADTLLSMQNQAPYLYRRS</sequence>
<evidence type="ECO:0000256" key="5">
    <source>
        <dbReference type="ARBA" id="ARBA00022737"/>
    </source>
</evidence>
<evidence type="ECO:0000256" key="10">
    <source>
        <dbReference type="ARBA" id="ARBA00035421"/>
    </source>
</evidence>
<feature type="region of interest" description="Disordered" evidence="11">
    <location>
        <begin position="404"/>
        <end position="428"/>
    </location>
</feature>
<dbReference type="InterPro" id="IPR032675">
    <property type="entry name" value="LRR_dom_sf"/>
</dbReference>
<dbReference type="PANTHER" id="PTHR37799:SF1">
    <property type="entry name" value="SMALL RIBOSOMAL SUBUNIT PROTEIN MS23"/>
    <property type="match status" value="1"/>
</dbReference>
<keyword evidence="5" id="KW-0677">Repeat</keyword>
<dbReference type="eggNOG" id="KOG0619">
    <property type="taxonomic scope" value="Eukaryota"/>
</dbReference>
<feature type="compositionally biased region" description="Low complexity" evidence="11">
    <location>
        <begin position="405"/>
        <end position="425"/>
    </location>
</feature>
<dbReference type="SUPFAM" id="SSF52058">
    <property type="entry name" value="L domain-like"/>
    <property type="match status" value="1"/>
</dbReference>
<feature type="region of interest" description="Disordered" evidence="11">
    <location>
        <begin position="656"/>
        <end position="764"/>
    </location>
</feature>
<dbReference type="InterPro" id="IPR001611">
    <property type="entry name" value="Leu-rich_rpt"/>
</dbReference>
<evidence type="ECO:0000256" key="1">
    <source>
        <dbReference type="ARBA" id="ARBA00004173"/>
    </source>
</evidence>
<dbReference type="GO" id="GO:0003735">
    <property type="term" value="F:structural constituent of ribosome"/>
    <property type="evidence" value="ECO:0007669"/>
    <property type="project" value="InterPro"/>
</dbReference>
<reference evidence="13" key="1">
    <citation type="journal article" date="2014" name="PLoS Genet.">
        <title>Signature Gene Expression Reveals Novel Clues to the Molecular Mechanisms of Dimorphic Transition in Penicillium marneffei.</title>
        <authorList>
            <person name="Yang E."/>
            <person name="Wang G."/>
            <person name="Cai J."/>
            <person name="Woo P.C."/>
            <person name="Lau S.K."/>
            <person name="Yuen K.-Y."/>
            <person name="Chow W.-N."/>
            <person name="Lin X."/>
        </authorList>
    </citation>
    <scope>NUCLEOTIDE SEQUENCE [LARGE SCALE GENOMIC DNA]</scope>
    <source>
        <strain evidence="13">PM1</strain>
    </source>
</reference>
<feature type="domain" description="Disease resistance R13L4/SHOC-2-like LRR" evidence="12">
    <location>
        <begin position="537"/>
        <end position="613"/>
    </location>
</feature>
<evidence type="ECO:0000313" key="13">
    <source>
        <dbReference type="EMBL" id="KFX53689.1"/>
    </source>
</evidence>
<dbReference type="Pfam" id="PF10428">
    <property type="entry name" value="SOG2"/>
    <property type="match status" value="1"/>
</dbReference>
<proteinExistence type="inferred from homology"/>
<dbReference type="InterPro" id="IPR019487">
    <property type="entry name" value="RAM_signalling_pathway_SOG2"/>
</dbReference>
<evidence type="ECO:0000256" key="8">
    <source>
        <dbReference type="ARBA" id="ARBA00023274"/>
    </source>
</evidence>
<evidence type="ECO:0000256" key="2">
    <source>
        <dbReference type="ARBA" id="ARBA00009864"/>
    </source>
</evidence>
<organism evidence="13">
    <name type="scientific">Talaromyces marneffei PM1</name>
    <dbReference type="NCBI Taxonomy" id="1077442"/>
    <lineage>
        <taxon>Eukaryota</taxon>
        <taxon>Fungi</taxon>
        <taxon>Dikarya</taxon>
        <taxon>Ascomycota</taxon>
        <taxon>Pezizomycotina</taxon>
        <taxon>Eurotiomycetes</taxon>
        <taxon>Eurotiomycetidae</taxon>
        <taxon>Eurotiales</taxon>
        <taxon>Trichocomaceae</taxon>
        <taxon>Talaromyces</taxon>
        <taxon>Talaromyces sect. Talaromyces</taxon>
    </lineage>
</organism>
<evidence type="ECO:0000256" key="6">
    <source>
        <dbReference type="ARBA" id="ARBA00022980"/>
    </source>
</evidence>
<gene>
    <name evidence="13" type="ORF">GQ26_0014310</name>
</gene>
<dbReference type="PROSITE" id="PS51450">
    <property type="entry name" value="LRR"/>
    <property type="match status" value="1"/>
</dbReference>
<evidence type="ECO:0000256" key="7">
    <source>
        <dbReference type="ARBA" id="ARBA00023128"/>
    </source>
</evidence>
<name>A0A093VUK6_TALMA</name>
<feature type="compositionally biased region" description="Polar residues" evidence="11">
    <location>
        <begin position="727"/>
        <end position="737"/>
    </location>
</feature>
<dbReference type="PANTHER" id="PTHR37799">
    <property type="entry name" value="37S RIBOSOMAL PROTEIN S25, MITOCHONDRIAL"/>
    <property type="match status" value="1"/>
</dbReference>
<keyword evidence="7" id="KW-0496">Mitochondrion</keyword>
<dbReference type="Gene3D" id="3.80.10.10">
    <property type="entry name" value="Ribonuclease Inhibitor"/>
    <property type="match status" value="1"/>
</dbReference>
<dbReference type="InterPro" id="IPR055414">
    <property type="entry name" value="LRR_R13L4/SHOC2-like"/>
</dbReference>
<feature type="region of interest" description="Disordered" evidence="11">
    <location>
        <begin position="1077"/>
        <end position="1097"/>
    </location>
</feature>
<feature type="compositionally biased region" description="Low complexity" evidence="11">
    <location>
        <begin position="794"/>
        <end position="822"/>
    </location>
</feature>